<feature type="transmembrane region" description="Helical" evidence="6">
    <location>
        <begin position="202"/>
        <end position="223"/>
    </location>
</feature>
<evidence type="ECO:0000256" key="5">
    <source>
        <dbReference type="ARBA" id="ARBA00023136"/>
    </source>
</evidence>
<name>A0A4R1F3Z7_9GAMM</name>
<feature type="transmembrane region" description="Helical" evidence="6">
    <location>
        <begin position="334"/>
        <end position="356"/>
    </location>
</feature>
<feature type="transmembrane region" description="Helical" evidence="6">
    <location>
        <begin position="100"/>
        <end position="120"/>
    </location>
</feature>
<dbReference type="PANTHER" id="PTHR30250">
    <property type="entry name" value="PST FAMILY PREDICTED COLANIC ACID TRANSPORTER"/>
    <property type="match status" value="1"/>
</dbReference>
<dbReference type="GO" id="GO:0005886">
    <property type="term" value="C:plasma membrane"/>
    <property type="evidence" value="ECO:0007669"/>
    <property type="project" value="UniProtKB-SubCell"/>
</dbReference>
<sequence>MSALKKLFSKVLNNPLLKQSLWSLIARFVGVALNFLVVMIITNQLPKSSAGDILLLMTFITGIALISRLGIDQLLMKEVASAHQEDLDFHEGFFKASLKAVLFLSFIFMALWALSSHYIQANFFFDHIANSNINEKLPNVSITELVVASLGILFFNLVILNSTYLKAIKKTVMGVLGQNALTAITFLVLIGLFWNYFSKDQYVFYIYTASLLLAGVIAIIYTYRSFANKTAITTSTTETPDKLLETVSKTTTPPHLYALISKSLPLAPVSIISFLMIFTDTIMVGWFLANEQVAEYSVASKISYIVLFFLQAMEATIYPRLLNIFSHNKDKLHSFFWQSTALVITVVLSVTVFMYLLSDWILIAFGKEYDVAKSALGLLLIAQLFRAATITFSFMFIIREKVRYLNYILVTAFVVNVVCNIIFIQSHGIEGAAFATLVANATLLILIIALFAAHKLLTLPKEATQP</sequence>
<feature type="transmembrane region" description="Helical" evidence="6">
    <location>
        <begin position="140"/>
        <end position="160"/>
    </location>
</feature>
<feature type="transmembrane region" description="Helical" evidence="6">
    <location>
        <begin position="53"/>
        <end position="71"/>
    </location>
</feature>
<comment type="subcellular location">
    <subcellularLocation>
        <location evidence="1">Cell membrane</location>
        <topology evidence="1">Multi-pass membrane protein</topology>
    </subcellularLocation>
</comment>
<feature type="transmembrane region" description="Helical" evidence="6">
    <location>
        <begin position="21"/>
        <end position="41"/>
    </location>
</feature>
<keyword evidence="4 6" id="KW-1133">Transmembrane helix</keyword>
<gene>
    <name evidence="7" type="ORF">EV695_1842</name>
</gene>
<dbReference type="InterPro" id="IPR002797">
    <property type="entry name" value="Polysacc_synth"/>
</dbReference>
<evidence type="ECO:0000256" key="3">
    <source>
        <dbReference type="ARBA" id="ARBA00022692"/>
    </source>
</evidence>
<keyword evidence="3 6" id="KW-0812">Transmembrane</keyword>
<feature type="transmembrane region" description="Helical" evidence="6">
    <location>
        <begin position="376"/>
        <end position="397"/>
    </location>
</feature>
<reference evidence="7 8" key="1">
    <citation type="submission" date="2019-03" db="EMBL/GenBank/DDBJ databases">
        <title>Genomic Encyclopedia of Type Strains, Phase IV (KMG-IV): sequencing the most valuable type-strain genomes for metagenomic binning, comparative biology and taxonomic classification.</title>
        <authorList>
            <person name="Goeker M."/>
        </authorList>
    </citation>
    <scope>NUCLEOTIDE SEQUENCE [LARGE SCALE GENOMIC DNA]</scope>
    <source>
        <strain evidence="7 8">DSM 24830</strain>
    </source>
</reference>
<feature type="transmembrane region" description="Helical" evidence="6">
    <location>
        <begin position="266"/>
        <end position="289"/>
    </location>
</feature>
<protein>
    <submittedName>
        <fullName evidence="7">O-antigen/teichoic acid export membrane protein</fullName>
    </submittedName>
</protein>
<evidence type="ECO:0000256" key="2">
    <source>
        <dbReference type="ARBA" id="ARBA00022475"/>
    </source>
</evidence>
<evidence type="ECO:0000313" key="7">
    <source>
        <dbReference type="EMBL" id="TCJ87332.1"/>
    </source>
</evidence>
<evidence type="ECO:0000256" key="6">
    <source>
        <dbReference type="SAM" id="Phobius"/>
    </source>
</evidence>
<keyword evidence="5 6" id="KW-0472">Membrane</keyword>
<comment type="caution">
    <text evidence="7">The sequence shown here is derived from an EMBL/GenBank/DDBJ whole genome shotgun (WGS) entry which is preliminary data.</text>
</comment>
<feature type="transmembrane region" description="Helical" evidence="6">
    <location>
        <begin position="404"/>
        <end position="425"/>
    </location>
</feature>
<evidence type="ECO:0000256" key="4">
    <source>
        <dbReference type="ARBA" id="ARBA00022989"/>
    </source>
</evidence>
<dbReference type="PANTHER" id="PTHR30250:SF11">
    <property type="entry name" value="O-ANTIGEN TRANSPORTER-RELATED"/>
    <property type="match status" value="1"/>
</dbReference>
<dbReference type="EMBL" id="SMFQ01000003">
    <property type="protein sequence ID" value="TCJ87332.1"/>
    <property type="molecule type" value="Genomic_DNA"/>
</dbReference>
<dbReference type="InterPro" id="IPR050833">
    <property type="entry name" value="Poly_Biosynth_Transport"/>
</dbReference>
<accession>A0A4R1F3Z7</accession>
<keyword evidence="8" id="KW-1185">Reference proteome</keyword>
<keyword evidence="2" id="KW-1003">Cell membrane</keyword>
<dbReference type="AlphaFoldDB" id="A0A4R1F3Z7"/>
<feature type="transmembrane region" description="Helical" evidence="6">
    <location>
        <begin position="431"/>
        <end position="453"/>
    </location>
</feature>
<dbReference type="RefSeq" id="WP_131905621.1">
    <property type="nucleotide sequence ID" value="NZ_BAAAFU010000004.1"/>
</dbReference>
<dbReference type="Proteomes" id="UP000294887">
    <property type="component" value="Unassembled WGS sequence"/>
</dbReference>
<dbReference type="OrthoDB" id="5620771at2"/>
<organism evidence="7 8">
    <name type="scientific">Cocleimonas flava</name>
    <dbReference type="NCBI Taxonomy" id="634765"/>
    <lineage>
        <taxon>Bacteria</taxon>
        <taxon>Pseudomonadati</taxon>
        <taxon>Pseudomonadota</taxon>
        <taxon>Gammaproteobacteria</taxon>
        <taxon>Thiotrichales</taxon>
        <taxon>Thiotrichaceae</taxon>
        <taxon>Cocleimonas</taxon>
    </lineage>
</organism>
<evidence type="ECO:0000256" key="1">
    <source>
        <dbReference type="ARBA" id="ARBA00004651"/>
    </source>
</evidence>
<dbReference type="Pfam" id="PF01943">
    <property type="entry name" value="Polysacc_synt"/>
    <property type="match status" value="1"/>
</dbReference>
<evidence type="ECO:0000313" key="8">
    <source>
        <dbReference type="Proteomes" id="UP000294887"/>
    </source>
</evidence>
<feature type="transmembrane region" description="Helical" evidence="6">
    <location>
        <begin position="172"/>
        <end position="196"/>
    </location>
</feature>
<proteinExistence type="predicted"/>
<feature type="transmembrane region" description="Helical" evidence="6">
    <location>
        <begin position="301"/>
        <end position="322"/>
    </location>
</feature>